<dbReference type="InterPro" id="IPR003593">
    <property type="entry name" value="AAA+_ATPase"/>
</dbReference>
<evidence type="ECO:0000259" key="6">
    <source>
        <dbReference type="PROSITE" id="PS50893"/>
    </source>
</evidence>
<evidence type="ECO:0000256" key="5">
    <source>
        <dbReference type="ARBA" id="ARBA00022840"/>
    </source>
</evidence>
<dbReference type="PANTHER" id="PTHR42788:SF13">
    <property type="entry name" value="ALIPHATIC SULFONATES IMPORT ATP-BINDING PROTEIN SSUB"/>
    <property type="match status" value="1"/>
</dbReference>
<organism evidence="7 9">
    <name type="scientific">Tepidimonas ignava</name>
    <dbReference type="NCBI Taxonomy" id="114249"/>
    <lineage>
        <taxon>Bacteria</taxon>
        <taxon>Pseudomonadati</taxon>
        <taxon>Pseudomonadota</taxon>
        <taxon>Betaproteobacteria</taxon>
        <taxon>Burkholderiales</taxon>
        <taxon>Tepidimonas</taxon>
    </lineage>
</organism>
<dbReference type="PROSITE" id="PS00211">
    <property type="entry name" value="ABC_TRANSPORTER_1"/>
    <property type="match status" value="1"/>
</dbReference>
<dbReference type="PANTHER" id="PTHR42788">
    <property type="entry name" value="TAURINE IMPORT ATP-BINDING PROTEIN-RELATED"/>
    <property type="match status" value="1"/>
</dbReference>
<dbReference type="InterPro" id="IPR027417">
    <property type="entry name" value="P-loop_NTPase"/>
</dbReference>
<dbReference type="GO" id="GO:0005524">
    <property type="term" value="F:ATP binding"/>
    <property type="evidence" value="ECO:0007669"/>
    <property type="project" value="UniProtKB-KW"/>
</dbReference>
<dbReference type="AlphaFoldDB" id="A0A4R3LKA5"/>
<dbReference type="Proteomes" id="UP000295536">
    <property type="component" value="Unassembled WGS sequence"/>
</dbReference>
<gene>
    <name evidence="8" type="primary">glnQ_1</name>
    <name evidence="7" type="ORF">EDC36_10330</name>
    <name evidence="8" type="ORF">Tigna_00925</name>
</gene>
<protein>
    <submittedName>
        <fullName evidence="7">Amino acid ABC transporter ATP-binding protein (PAAT family)</fullName>
    </submittedName>
    <submittedName>
        <fullName evidence="8">Glutamine transport ATP-binding protein GlnQ</fullName>
    </submittedName>
</protein>
<keyword evidence="2" id="KW-0813">Transport</keyword>
<evidence type="ECO:0000256" key="2">
    <source>
        <dbReference type="ARBA" id="ARBA00022448"/>
    </source>
</evidence>
<accession>A0A4R3LKA5</accession>
<evidence type="ECO:0000313" key="9">
    <source>
        <dbReference type="Proteomes" id="UP000295536"/>
    </source>
</evidence>
<sequence length="241" mass="26101">MSATPVFELQAAAVRLGAVQALHALDLRIHAGEAVALVGANGSGKSTLLRLLHGLQPPSSGRVSSVPLRAQAMLFQRPYLLRTSALRNVALALWLRGARWTDAKVQAMRALQRVGLEGQASRAARTLSGGQQQRLALARAWALQPQVLLLDEPTASLDPHAKREVEALIAQFMQGRTAAGAPLTLVFASHNLGQVKRLASRVLYLERGRLLADLPVREFFDHERLQVVSPEGALFVKGELI</sequence>
<keyword evidence="5 7" id="KW-0067">ATP-binding</keyword>
<evidence type="ECO:0000313" key="7">
    <source>
        <dbReference type="EMBL" id="TCS98974.1"/>
    </source>
</evidence>
<dbReference type="Proteomes" id="UP000315577">
    <property type="component" value="Unassembled WGS sequence"/>
</dbReference>
<evidence type="ECO:0000313" key="10">
    <source>
        <dbReference type="Proteomes" id="UP000315577"/>
    </source>
</evidence>
<evidence type="ECO:0000256" key="1">
    <source>
        <dbReference type="ARBA" id="ARBA00005417"/>
    </source>
</evidence>
<dbReference type="Pfam" id="PF00005">
    <property type="entry name" value="ABC_tran"/>
    <property type="match status" value="1"/>
</dbReference>
<dbReference type="RefSeq" id="WP_132961742.1">
    <property type="nucleotide sequence ID" value="NZ_JBKBMZ010000032.1"/>
</dbReference>
<dbReference type="OrthoDB" id="9800654at2"/>
<dbReference type="InterPro" id="IPR017871">
    <property type="entry name" value="ABC_transporter-like_CS"/>
</dbReference>
<feature type="domain" description="ABC transporter" evidence="6">
    <location>
        <begin position="7"/>
        <end position="232"/>
    </location>
</feature>
<comment type="caution">
    <text evidence="7">The sequence shown here is derived from an EMBL/GenBank/DDBJ whole genome shotgun (WGS) entry which is preliminary data.</text>
</comment>
<keyword evidence="3" id="KW-1003">Cell membrane</keyword>
<dbReference type="Gene3D" id="3.40.50.300">
    <property type="entry name" value="P-loop containing nucleotide triphosphate hydrolases"/>
    <property type="match status" value="1"/>
</dbReference>
<keyword evidence="3" id="KW-0472">Membrane</keyword>
<comment type="similarity">
    <text evidence="1">Belongs to the ABC transporter superfamily.</text>
</comment>
<dbReference type="PROSITE" id="PS50893">
    <property type="entry name" value="ABC_TRANSPORTER_2"/>
    <property type="match status" value="1"/>
</dbReference>
<reference evidence="8 10" key="2">
    <citation type="submission" date="2019-07" db="EMBL/GenBank/DDBJ databases">
        <title>Tepidimonas ignava SPS-1037 draft genome.</title>
        <authorList>
            <person name="Da Costa M.S."/>
            <person name="Froufe H.J.C."/>
            <person name="Egas C."/>
            <person name="Albuquerque L."/>
        </authorList>
    </citation>
    <scope>NUCLEOTIDE SEQUENCE [LARGE SCALE GENOMIC DNA]</scope>
    <source>
        <strain evidence="8 10">SPS-1037</strain>
    </source>
</reference>
<dbReference type="EMBL" id="SMAH01000003">
    <property type="protein sequence ID" value="TCS98974.1"/>
    <property type="molecule type" value="Genomic_DNA"/>
</dbReference>
<dbReference type="SMART" id="SM00382">
    <property type="entry name" value="AAA"/>
    <property type="match status" value="1"/>
</dbReference>
<proteinExistence type="inferred from homology"/>
<evidence type="ECO:0000313" key="8">
    <source>
        <dbReference type="EMBL" id="TSE22943.1"/>
    </source>
</evidence>
<keyword evidence="10" id="KW-1185">Reference proteome</keyword>
<dbReference type="EMBL" id="VJNC01000004">
    <property type="protein sequence ID" value="TSE22943.1"/>
    <property type="molecule type" value="Genomic_DNA"/>
</dbReference>
<dbReference type="InterPro" id="IPR050166">
    <property type="entry name" value="ABC_transporter_ATP-bind"/>
</dbReference>
<dbReference type="GO" id="GO:0016887">
    <property type="term" value="F:ATP hydrolysis activity"/>
    <property type="evidence" value="ECO:0007669"/>
    <property type="project" value="InterPro"/>
</dbReference>
<keyword evidence="4" id="KW-0547">Nucleotide-binding</keyword>
<reference evidence="7 9" key="1">
    <citation type="submission" date="2019-03" db="EMBL/GenBank/DDBJ databases">
        <title>Genomic Encyclopedia of Type Strains, Phase IV (KMG-IV): sequencing the most valuable type-strain genomes for metagenomic binning, comparative biology and taxonomic classification.</title>
        <authorList>
            <person name="Goeker M."/>
        </authorList>
    </citation>
    <scope>NUCLEOTIDE SEQUENCE [LARGE SCALE GENOMIC DNA]</scope>
    <source>
        <strain evidence="7 9">DSM 12034</strain>
    </source>
</reference>
<evidence type="ECO:0000256" key="3">
    <source>
        <dbReference type="ARBA" id="ARBA00022475"/>
    </source>
</evidence>
<dbReference type="SUPFAM" id="SSF52540">
    <property type="entry name" value="P-loop containing nucleoside triphosphate hydrolases"/>
    <property type="match status" value="1"/>
</dbReference>
<evidence type="ECO:0000256" key="4">
    <source>
        <dbReference type="ARBA" id="ARBA00022741"/>
    </source>
</evidence>
<dbReference type="InterPro" id="IPR003439">
    <property type="entry name" value="ABC_transporter-like_ATP-bd"/>
</dbReference>
<name>A0A4R3LKA5_9BURK</name>